<evidence type="ECO:0000256" key="9">
    <source>
        <dbReference type="ARBA" id="ARBA00023065"/>
    </source>
</evidence>
<dbReference type="EMBL" id="CAUYUJ010021015">
    <property type="protein sequence ID" value="CAK0902018.1"/>
    <property type="molecule type" value="Genomic_DNA"/>
</dbReference>
<evidence type="ECO:0000256" key="3">
    <source>
        <dbReference type="ARBA" id="ARBA00011738"/>
    </source>
</evidence>
<organism evidence="15 16">
    <name type="scientific">Prorocentrum cordatum</name>
    <dbReference type="NCBI Taxonomy" id="2364126"/>
    <lineage>
        <taxon>Eukaryota</taxon>
        <taxon>Sar</taxon>
        <taxon>Alveolata</taxon>
        <taxon>Dinophyceae</taxon>
        <taxon>Prorocentrales</taxon>
        <taxon>Prorocentraceae</taxon>
        <taxon>Prorocentrum</taxon>
    </lineage>
</organism>
<comment type="caution">
    <text evidence="15">The sequence shown here is derived from an EMBL/GenBank/DDBJ whole genome shotgun (WGS) entry which is preliminary data.</text>
</comment>
<dbReference type="Gene3D" id="1.20.120.350">
    <property type="entry name" value="Voltage-gated potassium channels. Chain C"/>
    <property type="match status" value="1"/>
</dbReference>
<dbReference type="InterPro" id="IPR044581">
    <property type="entry name" value="TPC1_plant"/>
</dbReference>
<feature type="transmembrane region" description="Helical" evidence="13">
    <location>
        <begin position="684"/>
        <end position="706"/>
    </location>
</feature>
<evidence type="ECO:0000256" key="4">
    <source>
        <dbReference type="ARBA" id="ARBA00022448"/>
    </source>
</evidence>
<evidence type="ECO:0000256" key="10">
    <source>
        <dbReference type="ARBA" id="ARBA00023136"/>
    </source>
</evidence>
<dbReference type="InterPro" id="IPR018247">
    <property type="entry name" value="EF_Hand_1_Ca_BS"/>
</dbReference>
<keyword evidence="4" id="KW-0813">Transport</keyword>
<keyword evidence="5 13" id="KW-0812">Transmembrane</keyword>
<dbReference type="Proteomes" id="UP001189429">
    <property type="component" value="Unassembled WGS sequence"/>
</dbReference>
<dbReference type="PROSITE" id="PS00018">
    <property type="entry name" value="EF_HAND_1"/>
    <property type="match status" value="1"/>
</dbReference>
<feature type="transmembrane region" description="Helical" evidence="13">
    <location>
        <begin position="649"/>
        <end position="672"/>
    </location>
</feature>
<feature type="compositionally biased region" description="Basic and acidic residues" evidence="12">
    <location>
        <begin position="871"/>
        <end position="894"/>
    </location>
</feature>
<evidence type="ECO:0000256" key="11">
    <source>
        <dbReference type="ARBA" id="ARBA00023303"/>
    </source>
</evidence>
<evidence type="ECO:0000256" key="13">
    <source>
        <dbReference type="SAM" id="Phobius"/>
    </source>
</evidence>
<comment type="subcellular location">
    <subcellularLocation>
        <location evidence="1">Membrane</location>
        <topology evidence="1">Multi-pass membrane protein</topology>
    </subcellularLocation>
</comment>
<feature type="transmembrane region" description="Helical" evidence="13">
    <location>
        <begin position="288"/>
        <end position="311"/>
    </location>
</feature>
<comment type="subunit">
    <text evidence="3">Homodimer.</text>
</comment>
<feature type="transmembrane region" description="Helical" evidence="13">
    <location>
        <begin position="212"/>
        <end position="238"/>
    </location>
</feature>
<gene>
    <name evidence="15" type="ORF">PCOR1329_LOCUS78791</name>
</gene>
<feature type="transmembrane region" description="Helical" evidence="13">
    <location>
        <begin position="154"/>
        <end position="179"/>
    </location>
</feature>
<dbReference type="InterPro" id="IPR002048">
    <property type="entry name" value="EF_hand_dom"/>
</dbReference>
<keyword evidence="6" id="KW-0677">Repeat</keyword>
<feature type="transmembrane region" description="Helical" evidence="13">
    <location>
        <begin position="462"/>
        <end position="481"/>
    </location>
</feature>
<evidence type="ECO:0000259" key="14">
    <source>
        <dbReference type="PROSITE" id="PS50222"/>
    </source>
</evidence>
<dbReference type="Gene3D" id="1.10.287.70">
    <property type="match status" value="2"/>
</dbReference>
<dbReference type="PROSITE" id="PS50222">
    <property type="entry name" value="EF_HAND_2"/>
    <property type="match status" value="1"/>
</dbReference>
<keyword evidence="11" id="KW-0407">Ion channel</keyword>
<evidence type="ECO:0000256" key="1">
    <source>
        <dbReference type="ARBA" id="ARBA00004141"/>
    </source>
</evidence>
<evidence type="ECO:0000256" key="12">
    <source>
        <dbReference type="SAM" id="MobiDB-lite"/>
    </source>
</evidence>
<keyword evidence="10 13" id="KW-0472">Membrane</keyword>
<evidence type="ECO:0000256" key="5">
    <source>
        <dbReference type="ARBA" id="ARBA00022692"/>
    </source>
</evidence>
<dbReference type="PANTHER" id="PTHR46988:SF2">
    <property type="entry name" value="TWO PORE CALCIUM CHANNEL PROTEIN 1"/>
    <property type="match status" value="1"/>
</dbReference>
<dbReference type="PANTHER" id="PTHR46988">
    <property type="entry name" value="TWO PORE CALCIUM CHANNEL PROTEIN 1"/>
    <property type="match status" value="1"/>
</dbReference>
<dbReference type="SUPFAM" id="SSF81324">
    <property type="entry name" value="Voltage-gated potassium channels"/>
    <property type="match status" value="2"/>
</dbReference>
<feature type="transmembrane region" description="Helical" evidence="13">
    <location>
        <begin position="590"/>
        <end position="610"/>
    </location>
</feature>
<feature type="region of interest" description="Disordered" evidence="12">
    <location>
        <begin position="766"/>
        <end position="797"/>
    </location>
</feature>
<feature type="region of interest" description="Disordered" evidence="12">
    <location>
        <begin position="870"/>
        <end position="900"/>
    </location>
</feature>
<keyword evidence="8 13" id="KW-1133">Transmembrane helix</keyword>
<keyword evidence="16" id="KW-1185">Reference proteome</keyword>
<dbReference type="InterPro" id="IPR005821">
    <property type="entry name" value="Ion_trans_dom"/>
</dbReference>
<keyword evidence="9" id="KW-0406">Ion transport</keyword>
<evidence type="ECO:0000256" key="2">
    <source>
        <dbReference type="ARBA" id="ARBA00009286"/>
    </source>
</evidence>
<protein>
    <recommendedName>
        <fullName evidence="14">EF-hand domain-containing protein</fullName>
    </recommendedName>
</protein>
<dbReference type="Pfam" id="PF00520">
    <property type="entry name" value="Ion_trans"/>
    <property type="match status" value="2"/>
</dbReference>
<keyword evidence="7" id="KW-0106">Calcium</keyword>
<evidence type="ECO:0000313" key="16">
    <source>
        <dbReference type="Proteomes" id="UP001189429"/>
    </source>
</evidence>
<name>A0ABN9XTU7_9DINO</name>
<dbReference type="InterPro" id="IPR027359">
    <property type="entry name" value="Volt_channel_dom_sf"/>
</dbReference>
<proteinExistence type="inferred from homology"/>
<evidence type="ECO:0000256" key="7">
    <source>
        <dbReference type="ARBA" id="ARBA00022837"/>
    </source>
</evidence>
<feature type="transmembrane region" description="Helical" evidence="13">
    <location>
        <begin position="250"/>
        <end position="268"/>
    </location>
</feature>
<feature type="transmembrane region" description="Helical" evidence="13">
    <location>
        <begin position="110"/>
        <end position="133"/>
    </location>
</feature>
<reference evidence="15" key="1">
    <citation type="submission" date="2023-10" db="EMBL/GenBank/DDBJ databases">
        <authorList>
            <person name="Chen Y."/>
            <person name="Shah S."/>
            <person name="Dougan E. K."/>
            <person name="Thang M."/>
            <person name="Chan C."/>
        </authorList>
    </citation>
    <scope>NUCLEOTIDE SEQUENCE [LARGE SCALE GENOMIC DNA]</scope>
</reference>
<evidence type="ECO:0000256" key="8">
    <source>
        <dbReference type="ARBA" id="ARBA00022989"/>
    </source>
</evidence>
<feature type="transmembrane region" description="Helical" evidence="13">
    <location>
        <begin position="529"/>
        <end position="552"/>
    </location>
</feature>
<feature type="domain" description="EF-hand" evidence="14">
    <location>
        <begin position="378"/>
        <end position="413"/>
    </location>
</feature>
<evidence type="ECO:0000313" key="15">
    <source>
        <dbReference type="EMBL" id="CAK0902018.1"/>
    </source>
</evidence>
<accession>A0ABN9XTU7</accession>
<sequence length="900" mass="100713">MARREDAADADAGDAGQPLLGDGASKSQLGAMVLVEAMQLKYFASYPCEPGGWKAYVRHHTISQWAYVAVACLLVLSVFEVPAWCSSSVWDWRPLNERCVMHSSAQRELVVSGVPVLPIGCGLAVEYVMYAILATKQCTLWKLQSLFRQQGADYCNPSWLLFEGLMVLIGILDLVVATFCHGVAFRAAPFVRCGLAASSPLVQHLVETFYEILLAISKVGLFLSGTIVVFAWAAALLFNDITERVSAGPVNTGFATFSDALYTSFVAGTTANLPDAMVPTYEYFRVNALLWLVFLIFAVVIFLQVVLAVVYNQYTDVKTRSLKEDYGNRDKGIDQAFELLKIEQYSANPNEPAEAVVPYNVFEEVVLCMKSCDRSLNMEASTLRFVYDALDDDENGVVTYKEFTEMCDVLQYSYCQTKRHSWLHDRFQDTWLMKSIGRLVTNRKDGPDLGYMDRFPRSRLDILSQGILGTNVLFIVMESVYDLHNIPEPTYFNYVENAFSVVYLLDVGLKLCWWSLPEFWHHTDNQVDLVTTLLLAGAGIGVMFLSVDRSLLRPLNMLRMVRLFKALAQVEAFKETCGIIARMVATCKDVLLMNVLVIYLWSSCGVLLFGGELYSENPRFEAAGVDAQDLDYFSSHFQVYSFNDVPLSFVTLFFFTICGWVDQVVVACLSLSPSWTPYWAATHFFMVSFYIASPLITFNLLSAFAIDVYCKLEEYAESESKGESSEVYQNIKDIQEDMSKQGLCLHVAMSAALKRAQVYRDMFPQDGEDEKEAGQKDGDGGDEAGSEQEKAKLALGRPPAAKAIAADSLDGDWRTGSSERVRIRRSKARFSKESWALRVRGSDSITAIAAEGEKYEATLVNGELHWDDDDVWVRDDQARGSSDEEDDGDRRDCTGDCSLM</sequence>
<evidence type="ECO:0000256" key="6">
    <source>
        <dbReference type="ARBA" id="ARBA00022737"/>
    </source>
</evidence>
<feature type="transmembrane region" description="Helical" evidence="13">
    <location>
        <begin position="65"/>
        <end position="90"/>
    </location>
</feature>
<comment type="similarity">
    <text evidence="2">Belongs to the calcium channel alpha-1 subunit (TC 1.A.1.11) family. Two pore calcium channel subfamily.</text>
</comment>